<protein>
    <submittedName>
        <fullName evidence="1">Uncharacterized protein</fullName>
    </submittedName>
</protein>
<name>A0A7V3YHQ3_9BACT</name>
<comment type="caution">
    <text evidence="1">The sequence shown here is derived from an EMBL/GenBank/DDBJ whole genome shotgun (WGS) entry which is preliminary data.</text>
</comment>
<sequence length="283" mass="32103">MMNAGEGVVGRSLSGVFLGVLLVLFAGTSLAATVLDYALCRGLDKDGLPLDRTDKFSTEDKVVIFWVFLEGAKKGDEFRFEFLPPEGPPVESSLVLEDDEAYVGVRGELPLGSRTVPSGKWVARFYAAQDKLVETSFTLVESSIVESASREEAIKRTVSLLREFGYTVLDVGFSEEDNQAYIRMEMASRALDQALWNQLGVGFDALKRVFPEAAWLVVQLVMDKEYVLSFQVKAYDFDIWRRGYLSSDEFWKKRVLRYVYNIRRHEEIQDVRGFYGEKFGVVF</sequence>
<proteinExistence type="predicted"/>
<organism evidence="1">
    <name type="scientific">Candidatus Caldatribacterium californiense</name>
    <dbReference type="NCBI Taxonomy" id="1454726"/>
    <lineage>
        <taxon>Bacteria</taxon>
        <taxon>Pseudomonadati</taxon>
        <taxon>Atribacterota</taxon>
        <taxon>Atribacteria</taxon>
        <taxon>Atribacterales</taxon>
        <taxon>Candidatus Caldatribacteriaceae</taxon>
        <taxon>Candidatus Caldatribacterium</taxon>
    </lineage>
</organism>
<dbReference type="AlphaFoldDB" id="A0A7V3YHQ3"/>
<gene>
    <name evidence="1" type="ORF">ENV30_06925</name>
</gene>
<accession>A0A7V3YHQ3</accession>
<reference evidence="1" key="1">
    <citation type="journal article" date="2020" name="mSystems">
        <title>Genome- and Community-Level Interaction Insights into Carbon Utilization and Element Cycling Functions of Hydrothermarchaeota in Hydrothermal Sediment.</title>
        <authorList>
            <person name="Zhou Z."/>
            <person name="Liu Y."/>
            <person name="Xu W."/>
            <person name="Pan J."/>
            <person name="Luo Z.H."/>
            <person name="Li M."/>
        </authorList>
    </citation>
    <scope>NUCLEOTIDE SEQUENCE [LARGE SCALE GENOMIC DNA]</scope>
    <source>
        <strain evidence="1">SpSt-747</strain>
    </source>
</reference>
<evidence type="ECO:0000313" key="1">
    <source>
        <dbReference type="EMBL" id="HGI31021.1"/>
    </source>
</evidence>
<dbReference type="EMBL" id="DTFV01000100">
    <property type="protein sequence ID" value="HGI31021.1"/>
    <property type="molecule type" value="Genomic_DNA"/>
</dbReference>